<proteinExistence type="inferred from homology"/>
<evidence type="ECO:0000256" key="6">
    <source>
        <dbReference type="ARBA" id="ARBA00023136"/>
    </source>
</evidence>
<feature type="coiled-coil region" evidence="8">
    <location>
        <begin position="359"/>
        <end position="389"/>
    </location>
</feature>
<evidence type="ECO:0000313" key="9">
    <source>
        <dbReference type="EMBL" id="GAL86653.1"/>
    </source>
</evidence>
<dbReference type="GO" id="GO:0015288">
    <property type="term" value="F:porin activity"/>
    <property type="evidence" value="ECO:0007669"/>
    <property type="project" value="TreeGrafter"/>
</dbReference>
<dbReference type="PANTHER" id="PTHR30026">
    <property type="entry name" value="OUTER MEMBRANE PROTEIN TOLC"/>
    <property type="match status" value="1"/>
</dbReference>
<protein>
    <recommendedName>
        <fullName evidence="11">Outer membrane efflux protein</fullName>
    </recommendedName>
</protein>
<name>A0A098LKE2_9BACT</name>
<evidence type="ECO:0000256" key="2">
    <source>
        <dbReference type="ARBA" id="ARBA00007613"/>
    </source>
</evidence>
<reference evidence="9 10" key="1">
    <citation type="submission" date="2014-09" db="EMBL/GenBank/DDBJ databases">
        <title>Sporocytophaga myxococcoides PG-01 genome sequencing.</title>
        <authorList>
            <person name="Liu L."/>
            <person name="Gao P.J."/>
            <person name="Chen G.J."/>
            <person name="Wang L.S."/>
        </authorList>
    </citation>
    <scope>NUCLEOTIDE SEQUENCE [LARGE SCALE GENOMIC DNA]</scope>
    <source>
        <strain evidence="9 10">PG-01</strain>
    </source>
</reference>
<evidence type="ECO:0000256" key="5">
    <source>
        <dbReference type="ARBA" id="ARBA00022692"/>
    </source>
</evidence>
<dbReference type="Proteomes" id="UP000030185">
    <property type="component" value="Unassembled WGS sequence"/>
</dbReference>
<evidence type="ECO:0008006" key="11">
    <source>
        <dbReference type="Google" id="ProtNLM"/>
    </source>
</evidence>
<keyword evidence="7" id="KW-0998">Cell outer membrane</keyword>
<dbReference type="GO" id="GO:0015562">
    <property type="term" value="F:efflux transmembrane transporter activity"/>
    <property type="evidence" value="ECO:0007669"/>
    <property type="project" value="InterPro"/>
</dbReference>
<dbReference type="Gene3D" id="1.20.1600.10">
    <property type="entry name" value="Outer membrane efflux proteins (OEP)"/>
    <property type="match status" value="1"/>
</dbReference>
<evidence type="ECO:0000256" key="4">
    <source>
        <dbReference type="ARBA" id="ARBA00022452"/>
    </source>
</evidence>
<evidence type="ECO:0000256" key="1">
    <source>
        <dbReference type="ARBA" id="ARBA00004442"/>
    </source>
</evidence>
<comment type="subcellular location">
    <subcellularLocation>
        <location evidence="1">Cell outer membrane</location>
    </subcellularLocation>
</comment>
<sequence>MSQTLPESPTSFTLKEAIDYSMDHSFTVKNSVLQKNMTSAKKGEVRSLLLPQVSANADYNHFFQVQKNILEGGIGLMTTAAPGAVVPLQLALPNQLVPSLSASQVLFDMSHFSGLKAANASEVIADQTIKKSQIDMTVNVTKAYYGVLVNEKQLKAIRKNLERMDSLYKETIARYETGLARRIDVSRIEVSLNNMREEKEKTIRAVALSRSILKYQMNLPEENPLVLTDSLSENVLLEVEQILNTRQKVNYSNRIEYSIIESQKRLSKLDLQATRAGHYPRLLAVASTGFTPSASKIENLTQSSRWYQYSSVGLRLQVPIFSGFATHYKVQQKRIEEEVIDNNKVALEKGINLEVDQALINLENSMQSLKIQKRNLDLAQENLQVLRAEYEHGIALNIEVTTAEASLIDAQTSYYNALYGALLSKADYDKAMGNIIK</sequence>
<evidence type="ECO:0000256" key="7">
    <source>
        <dbReference type="ARBA" id="ARBA00023237"/>
    </source>
</evidence>
<dbReference type="InterPro" id="IPR003423">
    <property type="entry name" value="OMP_efflux"/>
</dbReference>
<dbReference type="AlphaFoldDB" id="A0A098LKE2"/>
<accession>A0A098LKE2</accession>
<evidence type="ECO:0000313" key="10">
    <source>
        <dbReference type="Proteomes" id="UP000030185"/>
    </source>
</evidence>
<keyword evidence="3" id="KW-0813">Transport</keyword>
<dbReference type="Pfam" id="PF02321">
    <property type="entry name" value="OEP"/>
    <property type="match status" value="2"/>
</dbReference>
<keyword evidence="5" id="KW-0812">Transmembrane</keyword>
<dbReference type="RefSeq" id="WP_045466977.1">
    <property type="nucleotide sequence ID" value="NZ_BBLT01000009.1"/>
</dbReference>
<keyword evidence="6" id="KW-0472">Membrane</keyword>
<dbReference type="SUPFAM" id="SSF56954">
    <property type="entry name" value="Outer membrane efflux proteins (OEP)"/>
    <property type="match status" value="1"/>
</dbReference>
<comment type="similarity">
    <text evidence="2">Belongs to the outer membrane factor (OMF) (TC 1.B.17) family.</text>
</comment>
<dbReference type="eggNOG" id="COG1538">
    <property type="taxonomic scope" value="Bacteria"/>
</dbReference>
<keyword evidence="4" id="KW-1134">Transmembrane beta strand</keyword>
<dbReference type="STRING" id="153721.MYP_3883"/>
<organism evidence="9 10">
    <name type="scientific">Sporocytophaga myxococcoides</name>
    <dbReference type="NCBI Taxonomy" id="153721"/>
    <lineage>
        <taxon>Bacteria</taxon>
        <taxon>Pseudomonadati</taxon>
        <taxon>Bacteroidota</taxon>
        <taxon>Cytophagia</taxon>
        <taxon>Cytophagales</taxon>
        <taxon>Cytophagaceae</taxon>
        <taxon>Sporocytophaga</taxon>
    </lineage>
</organism>
<dbReference type="GO" id="GO:1990281">
    <property type="term" value="C:efflux pump complex"/>
    <property type="evidence" value="ECO:0007669"/>
    <property type="project" value="TreeGrafter"/>
</dbReference>
<evidence type="ECO:0000256" key="3">
    <source>
        <dbReference type="ARBA" id="ARBA00022448"/>
    </source>
</evidence>
<comment type="caution">
    <text evidence="9">The sequence shown here is derived from an EMBL/GenBank/DDBJ whole genome shotgun (WGS) entry which is preliminary data.</text>
</comment>
<gene>
    <name evidence="9" type="ORF">MYP_3883</name>
</gene>
<dbReference type="PANTHER" id="PTHR30026:SF20">
    <property type="entry name" value="OUTER MEMBRANE PROTEIN TOLC"/>
    <property type="match status" value="1"/>
</dbReference>
<keyword evidence="8" id="KW-0175">Coiled coil</keyword>
<keyword evidence="10" id="KW-1185">Reference proteome</keyword>
<dbReference type="EMBL" id="BBLT01000009">
    <property type="protein sequence ID" value="GAL86653.1"/>
    <property type="molecule type" value="Genomic_DNA"/>
</dbReference>
<dbReference type="GO" id="GO:0009279">
    <property type="term" value="C:cell outer membrane"/>
    <property type="evidence" value="ECO:0007669"/>
    <property type="project" value="UniProtKB-SubCell"/>
</dbReference>
<evidence type="ECO:0000256" key="8">
    <source>
        <dbReference type="SAM" id="Coils"/>
    </source>
</evidence>
<dbReference type="InterPro" id="IPR051906">
    <property type="entry name" value="TolC-like"/>
</dbReference>